<accession>A0A4Y7Q9C8</accession>
<keyword evidence="4" id="KW-1185">Reference proteome</keyword>
<gene>
    <name evidence="3" type="ORF">BD410DRAFT_802366</name>
</gene>
<dbReference type="Proteomes" id="UP000294933">
    <property type="component" value="Unassembled WGS sequence"/>
</dbReference>
<feature type="transmembrane region" description="Helical" evidence="2">
    <location>
        <begin position="102"/>
        <end position="124"/>
    </location>
</feature>
<dbReference type="AlphaFoldDB" id="A0A4Y7Q9C8"/>
<proteinExistence type="predicted"/>
<evidence type="ECO:0000313" key="4">
    <source>
        <dbReference type="Proteomes" id="UP000294933"/>
    </source>
</evidence>
<protein>
    <submittedName>
        <fullName evidence="3">Uncharacterized protein</fullName>
    </submittedName>
</protein>
<evidence type="ECO:0000313" key="3">
    <source>
        <dbReference type="EMBL" id="TDL24065.1"/>
    </source>
</evidence>
<sequence length="310" mass="34735">MGNIVSTTQYQCAPFSPASLTTSVSKPRGSGRPQGIDSSPASPQEDHGDGHVVTGMKRKPQTGGDDGDIMDYISRWAGLFPAVTRIVAFSEYSKRNVFKEKLLAALFFLFGGRNFLLAVIFLLLTHVKYSLCHNNNNPMGRVKHTGRGHVIHKICKISRTSQALDIFAGRLYRVLYGHIIINLINNFNASKTYDPHANPSFSRCLFTPESRFGVEDIRNRPRKLMDDRTVYTAMHYPRPSHRLVRFGIRRSEKIAVMPPTVTISFYCTLQSPTGPPRLRVDSLESGWSLGGVWVHLDSTWTPPGIWVDST</sequence>
<evidence type="ECO:0000256" key="2">
    <source>
        <dbReference type="SAM" id="Phobius"/>
    </source>
</evidence>
<keyword evidence="2" id="KW-1133">Transmembrane helix</keyword>
<keyword evidence="2" id="KW-0472">Membrane</keyword>
<reference evidence="3 4" key="1">
    <citation type="submission" date="2018-06" db="EMBL/GenBank/DDBJ databases">
        <title>A transcriptomic atlas of mushroom development highlights an independent origin of complex multicellularity.</title>
        <authorList>
            <consortium name="DOE Joint Genome Institute"/>
            <person name="Krizsan K."/>
            <person name="Almasi E."/>
            <person name="Merenyi Z."/>
            <person name="Sahu N."/>
            <person name="Viragh M."/>
            <person name="Koszo T."/>
            <person name="Mondo S."/>
            <person name="Kiss B."/>
            <person name="Balint B."/>
            <person name="Kues U."/>
            <person name="Barry K."/>
            <person name="Hegedus J.C."/>
            <person name="Henrissat B."/>
            <person name="Johnson J."/>
            <person name="Lipzen A."/>
            <person name="Ohm R."/>
            <person name="Nagy I."/>
            <person name="Pangilinan J."/>
            <person name="Yan J."/>
            <person name="Xiong Y."/>
            <person name="Grigoriev I.V."/>
            <person name="Hibbett D.S."/>
            <person name="Nagy L.G."/>
        </authorList>
    </citation>
    <scope>NUCLEOTIDE SEQUENCE [LARGE SCALE GENOMIC DNA]</scope>
    <source>
        <strain evidence="3 4">SZMC22713</strain>
    </source>
</reference>
<dbReference type="VEuPathDB" id="FungiDB:BD410DRAFT_802366"/>
<name>A0A4Y7Q9C8_9AGAM</name>
<dbReference type="EMBL" id="ML170168">
    <property type="protein sequence ID" value="TDL24065.1"/>
    <property type="molecule type" value="Genomic_DNA"/>
</dbReference>
<keyword evidence="2" id="KW-0812">Transmembrane</keyword>
<organism evidence="3 4">
    <name type="scientific">Rickenella mellea</name>
    <dbReference type="NCBI Taxonomy" id="50990"/>
    <lineage>
        <taxon>Eukaryota</taxon>
        <taxon>Fungi</taxon>
        <taxon>Dikarya</taxon>
        <taxon>Basidiomycota</taxon>
        <taxon>Agaricomycotina</taxon>
        <taxon>Agaricomycetes</taxon>
        <taxon>Hymenochaetales</taxon>
        <taxon>Rickenellaceae</taxon>
        <taxon>Rickenella</taxon>
    </lineage>
</organism>
<feature type="region of interest" description="Disordered" evidence="1">
    <location>
        <begin position="19"/>
        <end position="66"/>
    </location>
</feature>
<evidence type="ECO:0000256" key="1">
    <source>
        <dbReference type="SAM" id="MobiDB-lite"/>
    </source>
</evidence>